<organism evidence="2 3">
    <name type="scientific">Candidatus Magasanikbacteria bacterium RIFCSPHIGHO2_01_FULL_33_34</name>
    <dbReference type="NCBI Taxonomy" id="1798671"/>
    <lineage>
        <taxon>Bacteria</taxon>
        <taxon>Candidatus Magasanikiibacteriota</taxon>
    </lineage>
</organism>
<evidence type="ECO:0000256" key="1">
    <source>
        <dbReference type="SAM" id="MobiDB-lite"/>
    </source>
</evidence>
<feature type="compositionally biased region" description="Polar residues" evidence="1">
    <location>
        <begin position="13"/>
        <end position="25"/>
    </location>
</feature>
<sequence length="339" mass="39027">MSNELIKRPPSEVSLTNQPTNLATPDSLATNLEKKEQRERQFPPIVDMYKTLERIRETGNSRANIQGIASNGEVQIDTNFEKLGPIIKEYNDLVDNKKRYDTIVNLESYPEINEITNPEQEWHKIYKEHDELLHFNFGDLKISLEGATTYSINDDSYDRWSIRQLANSPSEANNPNYVFSIQEKNEPAFRVQVNPDGNVKILDTNRQNIYLDAETNRKTNKPETKVEKIVSQTRHVHEEIPISLWKILAKLSAWKGFKALIGIYKPTESVYSHDEEDIVSKYEYVPNAPIGGPNINLKLDPKRPDKFQMATILLNLLKEGMNNLQKAEAKMTDIPFVKK</sequence>
<reference evidence="2 3" key="1">
    <citation type="journal article" date="2016" name="Nat. Commun.">
        <title>Thousands of microbial genomes shed light on interconnected biogeochemical processes in an aquifer system.</title>
        <authorList>
            <person name="Anantharaman K."/>
            <person name="Brown C.T."/>
            <person name="Hug L.A."/>
            <person name="Sharon I."/>
            <person name="Castelle C.J."/>
            <person name="Probst A.J."/>
            <person name="Thomas B.C."/>
            <person name="Singh A."/>
            <person name="Wilkins M.J."/>
            <person name="Karaoz U."/>
            <person name="Brodie E.L."/>
            <person name="Williams K.H."/>
            <person name="Hubbard S.S."/>
            <person name="Banfield J.F."/>
        </authorList>
    </citation>
    <scope>NUCLEOTIDE SEQUENCE [LARGE SCALE GENOMIC DNA]</scope>
</reference>
<dbReference type="EMBL" id="MFPS01000007">
    <property type="protein sequence ID" value="OGH59369.1"/>
    <property type="molecule type" value="Genomic_DNA"/>
</dbReference>
<feature type="compositionally biased region" description="Basic and acidic residues" evidence="1">
    <location>
        <begin position="1"/>
        <end position="10"/>
    </location>
</feature>
<protein>
    <submittedName>
        <fullName evidence="2">Uncharacterized protein</fullName>
    </submittedName>
</protein>
<evidence type="ECO:0000313" key="2">
    <source>
        <dbReference type="EMBL" id="OGH59369.1"/>
    </source>
</evidence>
<comment type="caution">
    <text evidence="2">The sequence shown here is derived from an EMBL/GenBank/DDBJ whole genome shotgun (WGS) entry which is preliminary data.</text>
</comment>
<name>A0A1F6LJ57_9BACT</name>
<proteinExistence type="predicted"/>
<gene>
    <name evidence="2" type="ORF">A2725_00895</name>
</gene>
<dbReference type="Proteomes" id="UP000177067">
    <property type="component" value="Unassembled WGS sequence"/>
</dbReference>
<accession>A0A1F6LJ57</accession>
<dbReference type="AlphaFoldDB" id="A0A1F6LJ57"/>
<evidence type="ECO:0000313" key="3">
    <source>
        <dbReference type="Proteomes" id="UP000177067"/>
    </source>
</evidence>
<feature type="region of interest" description="Disordered" evidence="1">
    <location>
        <begin position="1"/>
        <end position="25"/>
    </location>
</feature>